<dbReference type="STRING" id="37001.A0A1A9WI93"/>
<evidence type="ECO:0000256" key="7">
    <source>
        <dbReference type="ARBA" id="ARBA00023125"/>
    </source>
</evidence>
<dbReference type="SUPFAM" id="SSF54695">
    <property type="entry name" value="POZ domain"/>
    <property type="match status" value="1"/>
</dbReference>
<protein>
    <submittedName>
        <fullName evidence="11">BTB domain-containing protein</fullName>
    </submittedName>
</protein>
<reference evidence="11" key="2">
    <citation type="submission" date="2020-05" db="UniProtKB">
        <authorList>
            <consortium name="EnsemblMetazoa"/>
        </authorList>
    </citation>
    <scope>IDENTIFICATION</scope>
    <source>
        <strain evidence="11">IAEA</strain>
    </source>
</reference>
<keyword evidence="2" id="KW-0479">Metal-binding</keyword>
<evidence type="ECO:0000256" key="6">
    <source>
        <dbReference type="ARBA" id="ARBA00023015"/>
    </source>
</evidence>
<evidence type="ECO:0000256" key="8">
    <source>
        <dbReference type="ARBA" id="ARBA00023163"/>
    </source>
</evidence>
<dbReference type="GO" id="GO:0000981">
    <property type="term" value="F:DNA-binding transcription factor activity, RNA polymerase II-specific"/>
    <property type="evidence" value="ECO:0007669"/>
    <property type="project" value="TreeGrafter"/>
</dbReference>
<keyword evidence="4" id="KW-0863">Zinc-finger</keyword>
<reference evidence="12" key="1">
    <citation type="submission" date="2014-03" db="EMBL/GenBank/DDBJ databases">
        <authorList>
            <person name="Aksoy S."/>
            <person name="Warren W."/>
            <person name="Wilson R.K."/>
        </authorList>
    </citation>
    <scope>NUCLEOTIDE SEQUENCE [LARGE SCALE GENOMIC DNA]</scope>
    <source>
        <strain evidence="12">IAEA</strain>
    </source>
</reference>
<dbReference type="PROSITE" id="PS50097">
    <property type="entry name" value="BTB"/>
    <property type="match status" value="1"/>
</dbReference>
<dbReference type="InterPro" id="IPR011333">
    <property type="entry name" value="SKP1/BTB/POZ_sf"/>
</dbReference>
<accession>A0A1A9WI93</accession>
<evidence type="ECO:0000256" key="5">
    <source>
        <dbReference type="ARBA" id="ARBA00022833"/>
    </source>
</evidence>
<feature type="domain" description="BTB" evidence="10">
    <location>
        <begin position="41"/>
        <end position="105"/>
    </location>
</feature>
<keyword evidence="8" id="KW-0804">Transcription</keyword>
<dbReference type="SMART" id="SM00225">
    <property type="entry name" value="BTB"/>
    <property type="match status" value="1"/>
</dbReference>
<dbReference type="EnsemblMetazoa" id="GBRI020771-RA">
    <property type="protein sequence ID" value="GBRI020771-PA"/>
    <property type="gene ID" value="GBRI020771"/>
</dbReference>
<dbReference type="Gene3D" id="3.30.710.10">
    <property type="entry name" value="Potassium Channel Kv1.1, Chain A"/>
    <property type="match status" value="1"/>
</dbReference>
<keyword evidence="9" id="KW-0539">Nucleus</keyword>
<evidence type="ECO:0000256" key="1">
    <source>
        <dbReference type="ARBA" id="ARBA00004123"/>
    </source>
</evidence>
<dbReference type="PANTHER" id="PTHR46105:SF5">
    <property type="entry name" value="ZINC FINGER AND BTB DOMAIN-CONTAINING PROTEIN 44 ISOFORM X1"/>
    <property type="match status" value="1"/>
</dbReference>
<proteinExistence type="predicted"/>
<dbReference type="InterPro" id="IPR050457">
    <property type="entry name" value="ZnFinger_BTB_dom_contain"/>
</dbReference>
<keyword evidence="6" id="KW-0805">Transcription regulation</keyword>
<evidence type="ECO:0000256" key="2">
    <source>
        <dbReference type="ARBA" id="ARBA00022723"/>
    </source>
</evidence>
<keyword evidence="7" id="KW-0238">DNA-binding</keyword>
<keyword evidence="3" id="KW-0677">Repeat</keyword>
<dbReference type="Pfam" id="PF00651">
    <property type="entry name" value="BTB"/>
    <property type="match status" value="1"/>
</dbReference>
<keyword evidence="12" id="KW-1185">Reference proteome</keyword>
<evidence type="ECO:0000313" key="12">
    <source>
        <dbReference type="Proteomes" id="UP000091820"/>
    </source>
</evidence>
<sequence length="148" mass="16862">MVSGNVNKVNEQIVEKKIKHESYGNKFLNSLNEMRIAGMYCDVSLDVRGELLYVHGIVISICSPYLAAILENDTEEKTIKLENVDVLTVKKLIEYMYSGTIVITGDNVRALLRVSNLFQIQYVKERCEEFLERNVIFTNSFQGGRFSG</sequence>
<evidence type="ECO:0000256" key="9">
    <source>
        <dbReference type="ARBA" id="ARBA00023242"/>
    </source>
</evidence>
<dbReference type="InterPro" id="IPR000210">
    <property type="entry name" value="BTB/POZ_dom"/>
</dbReference>
<name>A0A1A9WI93_9MUSC</name>
<comment type="subcellular location">
    <subcellularLocation>
        <location evidence="1">Nucleus</location>
    </subcellularLocation>
</comment>
<evidence type="ECO:0000256" key="4">
    <source>
        <dbReference type="ARBA" id="ARBA00022771"/>
    </source>
</evidence>
<evidence type="ECO:0000256" key="3">
    <source>
        <dbReference type="ARBA" id="ARBA00022737"/>
    </source>
</evidence>
<dbReference type="PANTHER" id="PTHR46105">
    <property type="entry name" value="AGAP004733-PA"/>
    <property type="match status" value="1"/>
</dbReference>
<dbReference type="VEuPathDB" id="VectorBase:GBRI020771"/>
<dbReference type="GO" id="GO:0008270">
    <property type="term" value="F:zinc ion binding"/>
    <property type="evidence" value="ECO:0007669"/>
    <property type="project" value="UniProtKB-KW"/>
</dbReference>
<evidence type="ECO:0000313" key="11">
    <source>
        <dbReference type="EnsemblMetazoa" id="GBRI020771-PA"/>
    </source>
</evidence>
<dbReference type="Proteomes" id="UP000091820">
    <property type="component" value="Unassembled WGS sequence"/>
</dbReference>
<dbReference type="AlphaFoldDB" id="A0A1A9WI93"/>
<organism evidence="11 12">
    <name type="scientific">Glossina brevipalpis</name>
    <dbReference type="NCBI Taxonomy" id="37001"/>
    <lineage>
        <taxon>Eukaryota</taxon>
        <taxon>Metazoa</taxon>
        <taxon>Ecdysozoa</taxon>
        <taxon>Arthropoda</taxon>
        <taxon>Hexapoda</taxon>
        <taxon>Insecta</taxon>
        <taxon>Pterygota</taxon>
        <taxon>Neoptera</taxon>
        <taxon>Endopterygota</taxon>
        <taxon>Diptera</taxon>
        <taxon>Brachycera</taxon>
        <taxon>Muscomorpha</taxon>
        <taxon>Hippoboscoidea</taxon>
        <taxon>Glossinidae</taxon>
        <taxon>Glossina</taxon>
    </lineage>
</organism>
<evidence type="ECO:0000259" key="10">
    <source>
        <dbReference type="PROSITE" id="PS50097"/>
    </source>
</evidence>
<keyword evidence="5" id="KW-0862">Zinc</keyword>
<dbReference type="GO" id="GO:0005634">
    <property type="term" value="C:nucleus"/>
    <property type="evidence" value="ECO:0007669"/>
    <property type="project" value="UniProtKB-SubCell"/>
</dbReference>
<dbReference type="GO" id="GO:0000978">
    <property type="term" value="F:RNA polymerase II cis-regulatory region sequence-specific DNA binding"/>
    <property type="evidence" value="ECO:0007669"/>
    <property type="project" value="TreeGrafter"/>
</dbReference>